<name>A0ABV6JW88_9PROT</name>
<dbReference type="Proteomes" id="UP001589865">
    <property type="component" value="Unassembled WGS sequence"/>
</dbReference>
<dbReference type="InterPro" id="IPR032578">
    <property type="entry name" value="DUF4919"/>
</dbReference>
<evidence type="ECO:0000313" key="1">
    <source>
        <dbReference type="EMBL" id="MFC0410001.1"/>
    </source>
</evidence>
<organism evidence="1 2">
    <name type="scientific">Roseomonas elaeocarpi</name>
    <dbReference type="NCBI Taxonomy" id="907779"/>
    <lineage>
        <taxon>Bacteria</taxon>
        <taxon>Pseudomonadati</taxon>
        <taxon>Pseudomonadota</taxon>
        <taxon>Alphaproteobacteria</taxon>
        <taxon>Acetobacterales</taxon>
        <taxon>Roseomonadaceae</taxon>
        <taxon>Roseomonas</taxon>
    </lineage>
</organism>
<gene>
    <name evidence="1" type="ORF">ACFFGY_17240</name>
</gene>
<comment type="caution">
    <text evidence="1">The sequence shown here is derived from an EMBL/GenBank/DDBJ whole genome shotgun (WGS) entry which is preliminary data.</text>
</comment>
<dbReference type="EMBL" id="JBHLUN010000012">
    <property type="protein sequence ID" value="MFC0410001.1"/>
    <property type="molecule type" value="Genomic_DNA"/>
</dbReference>
<dbReference type="RefSeq" id="WP_377045748.1">
    <property type="nucleotide sequence ID" value="NZ_JBHLUN010000012.1"/>
</dbReference>
<reference evidence="1 2" key="1">
    <citation type="submission" date="2024-09" db="EMBL/GenBank/DDBJ databases">
        <authorList>
            <person name="Sun Q."/>
            <person name="Mori K."/>
        </authorList>
    </citation>
    <scope>NUCLEOTIDE SEQUENCE [LARGE SCALE GENOMIC DNA]</scope>
    <source>
        <strain evidence="1 2">TBRC 5777</strain>
    </source>
</reference>
<evidence type="ECO:0000313" key="2">
    <source>
        <dbReference type="Proteomes" id="UP001589865"/>
    </source>
</evidence>
<protein>
    <submittedName>
        <fullName evidence="1">DUF4919 domain-containing protein</fullName>
    </submittedName>
</protein>
<proteinExistence type="predicted"/>
<keyword evidence="2" id="KW-1185">Reference proteome</keyword>
<dbReference type="Pfam" id="PF16266">
    <property type="entry name" value="DUF4919"/>
    <property type="match status" value="1"/>
</dbReference>
<accession>A0ABV6JW88</accession>
<sequence length="198" mass="21104">MAQAAPAAGITQPAGRYEDLLRAAKQDPARADYTALRMAYAAGPSYDPMAGSPRNQAEVSRALVAQDWTGALAQAEAQLDQFWLDGEMHLLAVLAAERLGNKEVAERHAVAGAGLIRSVLRSGSGVSPASAFTVINIGEEYTLLKTMKLQRTRQALIRENGHAYDQLTAVSADGRTAQVYFNVDLLFAGYARTIPGAG</sequence>